<feature type="region of interest" description="Disordered" evidence="7">
    <location>
        <begin position="442"/>
        <end position="473"/>
    </location>
</feature>
<feature type="transmembrane region" description="Helical" evidence="8">
    <location>
        <begin position="118"/>
        <end position="137"/>
    </location>
</feature>
<dbReference type="InterPro" id="IPR020846">
    <property type="entry name" value="MFS_dom"/>
</dbReference>
<evidence type="ECO:0000256" key="7">
    <source>
        <dbReference type="SAM" id="MobiDB-lite"/>
    </source>
</evidence>
<feature type="transmembrane region" description="Helical" evidence="8">
    <location>
        <begin position="253"/>
        <end position="275"/>
    </location>
</feature>
<dbReference type="GO" id="GO:0005886">
    <property type="term" value="C:plasma membrane"/>
    <property type="evidence" value="ECO:0007669"/>
    <property type="project" value="UniProtKB-SubCell"/>
</dbReference>
<dbReference type="RefSeq" id="XP_002779972.1">
    <property type="nucleotide sequence ID" value="XM_002779926.1"/>
</dbReference>
<feature type="transmembrane region" description="Helical" evidence="8">
    <location>
        <begin position="87"/>
        <end position="106"/>
    </location>
</feature>
<dbReference type="AlphaFoldDB" id="C5KUP6"/>
<sequence>MTAFLSSFKSLPLPEKVREGPLSPEEYHALSCFKRLVYRTKYNPRRVLDLVILFFGIFISRLGNTLLAPVTPWYSEHLAPDMNHGSAASILMAAYAVGTLLASLISGPLSDRLGRRPVLLFAMGIYTVAQFLMANAWDIASFAGFRAMAGISAGTRPVIISFLIDSSRPIDMKLYGVIMGLHVVVGQSIGPAIGGVLASVSLSFPFYFMGVVSAVLFILELLFLRESLEKDESGMPINKFAHPDKKEPPMNKYLWPTVVVLGIVSFSAQYVGINWSTVFGLLGADEYNLSSSENGGAQSIQAVGTIFTNLIYLQLTKLIPAALLGSLGLVLTMTIVIVPFIHSLTGVIFLGIGLQAEIGLYFAGQAYFTAVISPPKRRGLINSCVMAASNIGGLVGPLVAGNLYDLNVAYPFYLSVIFSGVGAISCIFVYFGMKHQTNLLEHDNGDSDEGSTCGEPDLSTEDTASSVDLEERV</sequence>
<feature type="transmembrane region" description="Helical" evidence="8">
    <location>
        <begin position="204"/>
        <end position="224"/>
    </location>
</feature>
<dbReference type="InterPro" id="IPR001958">
    <property type="entry name" value="Tet-R_TetA/multi-R_MdtG-like"/>
</dbReference>
<keyword evidence="2" id="KW-0813">Transport</keyword>
<dbReference type="OMA" id="RFVRCLY"/>
<evidence type="ECO:0000256" key="5">
    <source>
        <dbReference type="ARBA" id="ARBA00022989"/>
    </source>
</evidence>
<feature type="transmembrane region" description="Helical" evidence="8">
    <location>
        <begin position="322"/>
        <end position="341"/>
    </location>
</feature>
<dbReference type="InterPro" id="IPR011701">
    <property type="entry name" value="MFS"/>
</dbReference>
<gene>
    <name evidence="10" type="ORF">Pmar_PMAR013042</name>
</gene>
<reference evidence="10 11" key="1">
    <citation type="submission" date="2008-07" db="EMBL/GenBank/DDBJ databases">
        <authorList>
            <person name="El-Sayed N."/>
            <person name="Caler E."/>
            <person name="Inman J."/>
            <person name="Amedeo P."/>
            <person name="Hass B."/>
            <person name="Wortman J."/>
        </authorList>
    </citation>
    <scope>NUCLEOTIDE SEQUENCE [LARGE SCALE GENOMIC DNA]</scope>
    <source>
        <strain evidence="11">ATCC 50983 / TXsc</strain>
    </source>
</reference>
<feature type="transmembrane region" description="Helical" evidence="8">
    <location>
        <begin position="47"/>
        <end position="67"/>
    </location>
</feature>
<evidence type="ECO:0000259" key="9">
    <source>
        <dbReference type="PROSITE" id="PS50850"/>
    </source>
</evidence>
<dbReference type="GO" id="GO:0022857">
    <property type="term" value="F:transmembrane transporter activity"/>
    <property type="evidence" value="ECO:0007669"/>
    <property type="project" value="InterPro"/>
</dbReference>
<feature type="transmembrane region" description="Helical" evidence="8">
    <location>
        <begin position="412"/>
        <end position="431"/>
    </location>
</feature>
<evidence type="ECO:0000256" key="2">
    <source>
        <dbReference type="ARBA" id="ARBA00022448"/>
    </source>
</evidence>
<dbReference type="PANTHER" id="PTHR23517:SF3">
    <property type="entry name" value="INTEGRAL MEMBRANE TRANSPORT PROTEIN"/>
    <property type="match status" value="1"/>
</dbReference>
<feature type="transmembrane region" description="Helical" evidence="8">
    <location>
        <begin position="347"/>
        <end position="368"/>
    </location>
</feature>
<dbReference type="InterPro" id="IPR036259">
    <property type="entry name" value="MFS_trans_sf"/>
</dbReference>
<dbReference type="SUPFAM" id="SSF103473">
    <property type="entry name" value="MFS general substrate transporter"/>
    <property type="match status" value="1"/>
</dbReference>
<evidence type="ECO:0000256" key="4">
    <source>
        <dbReference type="ARBA" id="ARBA00022692"/>
    </source>
</evidence>
<feature type="domain" description="Major facilitator superfamily (MFS) profile" evidence="9">
    <location>
        <begin position="49"/>
        <end position="437"/>
    </location>
</feature>
<dbReference type="InterPro" id="IPR050171">
    <property type="entry name" value="MFS_Transporters"/>
</dbReference>
<feature type="transmembrane region" description="Helical" evidence="8">
    <location>
        <begin position="295"/>
        <end position="315"/>
    </location>
</feature>
<dbReference type="Pfam" id="PF07690">
    <property type="entry name" value="MFS_1"/>
    <property type="match status" value="1"/>
</dbReference>
<dbReference type="InParanoid" id="C5KUP6"/>
<dbReference type="OrthoDB" id="419174at2759"/>
<organism evidence="11">
    <name type="scientific">Perkinsus marinus (strain ATCC 50983 / TXsc)</name>
    <dbReference type="NCBI Taxonomy" id="423536"/>
    <lineage>
        <taxon>Eukaryota</taxon>
        <taxon>Sar</taxon>
        <taxon>Alveolata</taxon>
        <taxon>Perkinsozoa</taxon>
        <taxon>Perkinsea</taxon>
        <taxon>Perkinsida</taxon>
        <taxon>Perkinsidae</taxon>
        <taxon>Perkinsus</taxon>
    </lineage>
</organism>
<feature type="transmembrane region" description="Helical" evidence="8">
    <location>
        <begin position="380"/>
        <end position="400"/>
    </location>
</feature>
<keyword evidence="6 8" id="KW-0472">Membrane</keyword>
<dbReference type="PANTHER" id="PTHR23517">
    <property type="entry name" value="RESISTANCE PROTEIN MDTM, PUTATIVE-RELATED-RELATED"/>
    <property type="match status" value="1"/>
</dbReference>
<keyword evidence="11" id="KW-1185">Reference proteome</keyword>
<dbReference type="PROSITE" id="PS00216">
    <property type="entry name" value="SUGAR_TRANSPORT_1"/>
    <property type="match status" value="1"/>
</dbReference>
<evidence type="ECO:0000313" key="10">
    <source>
        <dbReference type="EMBL" id="EER11767.1"/>
    </source>
</evidence>
<feature type="transmembrane region" description="Helical" evidence="8">
    <location>
        <begin position="143"/>
        <end position="164"/>
    </location>
</feature>
<dbReference type="InterPro" id="IPR005829">
    <property type="entry name" value="Sugar_transporter_CS"/>
</dbReference>
<keyword evidence="3" id="KW-1003">Cell membrane</keyword>
<protein>
    <submittedName>
        <fullName evidence="10">Quinolone resistance protein norA, putative</fullName>
    </submittedName>
</protein>
<evidence type="ECO:0000256" key="8">
    <source>
        <dbReference type="SAM" id="Phobius"/>
    </source>
</evidence>
<evidence type="ECO:0000256" key="6">
    <source>
        <dbReference type="ARBA" id="ARBA00023136"/>
    </source>
</evidence>
<dbReference type="CDD" id="cd17325">
    <property type="entry name" value="MFS_MdtG_SLC18_like"/>
    <property type="match status" value="1"/>
</dbReference>
<evidence type="ECO:0000256" key="1">
    <source>
        <dbReference type="ARBA" id="ARBA00004651"/>
    </source>
</evidence>
<proteinExistence type="predicted"/>
<evidence type="ECO:0000313" key="11">
    <source>
        <dbReference type="Proteomes" id="UP000007800"/>
    </source>
</evidence>
<dbReference type="PRINTS" id="PR01035">
    <property type="entry name" value="TCRTETA"/>
</dbReference>
<dbReference type="GeneID" id="9060337"/>
<comment type="subcellular location">
    <subcellularLocation>
        <location evidence="1">Cell membrane</location>
        <topology evidence="1">Multi-pass membrane protein</topology>
    </subcellularLocation>
</comment>
<keyword evidence="4 8" id="KW-0812">Transmembrane</keyword>
<feature type="transmembrane region" description="Helical" evidence="8">
    <location>
        <begin position="176"/>
        <end position="198"/>
    </location>
</feature>
<dbReference type="EMBL" id="GG676319">
    <property type="protein sequence ID" value="EER11767.1"/>
    <property type="molecule type" value="Genomic_DNA"/>
</dbReference>
<keyword evidence="5 8" id="KW-1133">Transmembrane helix</keyword>
<dbReference type="Proteomes" id="UP000007800">
    <property type="component" value="Unassembled WGS sequence"/>
</dbReference>
<dbReference type="PROSITE" id="PS50850">
    <property type="entry name" value="MFS"/>
    <property type="match status" value="1"/>
</dbReference>
<evidence type="ECO:0000256" key="3">
    <source>
        <dbReference type="ARBA" id="ARBA00022475"/>
    </source>
</evidence>
<name>C5KUP6_PERM5</name>
<accession>C5KUP6</accession>
<dbReference type="Gene3D" id="1.20.1250.20">
    <property type="entry name" value="MFS general substrate transporter like domains"/>
    <property type="match status" value="1"/>
</dbReference>